<evidence type="ECO:0000256" key="2">
    <source>
        <dbReference type="ARBA" id="ARBA00022723"/>
    </source>
</evidence>
<feature type="binding site" evidence="5">
    <location>
        <position position="216"/>
    </location>
    <ligand>
        <name>isopentenyl diphosphate</name>
        <dbReference type="ChEBI" id="CHEBI:128769"/>
    </ligand>
</feature>
<feature type="binding site" evidence="5">
    <location>
        <position position="260"/>
    </location>
    <ligand>
        <name>(2E)-4-hydroxy-3-methylbut-2-enyl diphosphate</name>
        <dbReference type="ChEBI" id="CHEBI:128753"/>
    </ligand>
</feature>
<evidence type="ECO:0000256" key="1">
    <source>
        <dbReference type="ARBA" id="ARBA00022485"/>
    </source>
</evidence>
<feature type="binding site" evidence="5">
    <location>
        <position position="36"/>
    </location>
    <ligand>
        <name>(2E)-4-hydroxy-3-methylbut-2-enyl diphosphate</name>
        <dbReference type="ChEBI" id="CHEBI:128753"/>
    </ligand>
</feature>
<dbReference type="GO" id="GO:0016114">
    <property type="term" value="P:terpenoid biosynthetic process"/>
    <property type="evidence" value="ECO:0007669"/>
    <property type="project" value="UniProtKB-UniRule"/>
</dbReference>
<feature type="binding site" evidence="5">
    <location>
        <position position="217"/>
    </location>
    <ligand>
        <name>(2E)-4-hydroxy-3-methylbut-2-enyl diphosphate</name>
        <dbReference type="ChEBI" id="CHEBI:128753"/>
    </ligand>
</feature>
<keyword evidence="5 6" id="KW-0560">Oxidoreductase</keyword>
<feature type="binding site" evidence="5">
    <location>
        <position position="36"/>
    </location>
    <ligand>
        <name>isopentenyl diphosphate</name>
        <dbReference type="ChEBI" id="CHEBI:128769"/>
    </ligand>
</feature>
<feature type="binding site" evidence="5">
    <location>
        <position position="260"/>
    </location>
    <ligand>
        <name>isopentenyl diphosphate</name>
        <dbReference type="ChEBI" id="CHEBI:128769"/>
    </ligand>
</feature>
<feature type="binding site" evidence="5">
    <location>
        <position position="218"/>
    </location>
    <ligand>
        <name>(2E)-4-hydroxy-3-methylbut-2-enyl diphosphate</name>
        <dbReference type="ChEBI" id="CHEBI:128753"/>
    </ligand>
</feature>
<feature type="binding site" evidence="5">
    <location>
        <position position="12"/>
    </location>
    <ligand>
        <name>[4Fe-4S] cluster</name>
        <dbReference type="ChEBI" id="CHEBI:49883"/>
    </ligand>
</feature>
<feature type="binding site" evidence="5">
    <location>
        <position position="70"/>
    </location>
    <ligand>
        <name>isopentenyl diphosphate</name>
        <dbReference type="ChEBI" id="CHEBI:128769"/>
    </ligand>
</feature>
<dbReference type="Gene3D" id="3.40.1010.20">
    <property type="entry name" value="4-hydroxy-3-methylbut-2-enyl diphosphate reductase, catalytic domain"/>
    <property type="match status" value="2"/>
</dbReference>
<keyword evidence="3 5" id="KW-0408">Iron</keyword>
<dbReference type="PANTHER" id="PTHR30426">
    <property type="entry name" value="4-HYDROXY-3-METHYLBUT-2-ENYL DIPHOSPHATE REDUCTASE"/>
    <property type="match status" value="1"/>
</dbReference>
<dbReference type="GO" id="GO:0019288">
    <property type="term" value="P:isopentenyl diphosphate biosynthetic process, methylerythritol 4-phosphate pathway"/>
    <property type="evidence" value="ECO:0007669"/>
    <property type="project" value="UniProtKB-UniRule"/>
</dbReference>
<organism evidence="6">
    <name type="scientific">Sulfurovum sp. enrichment culture clone C5</name>
    <dbReference type="NCBI Taxonomy" id="497650"/>
    <lineage>
        <taxon>Bacteria</taxon>
        <taxon>Pseudomonadati</taxon>
        <taxon>Campylobacterota</taxon>
        <taxon>Epsilonproteobacteria</taxon>
        <taxon>Campylobacterales</taxon>
        <taxon>Sulfurovaceae</taxon>
        <taxon>Sulfurovum</taxon>
        <taxon>environmental samples</taxon>
    </lineage>
</organism>
<dbReference type="EMBL" id="FAXN01000046">
    <property type="protein sequence ID" value="CUV65796.1"/>
    <property type="molecule type" value="Genomic_DNA"/>
</dbReference>
<sequence length="277" mass="31195">MKIEIASSYGFCFGVKRAIKIAESHPKSKTYGPLIHNKDEIDRLKNSYGIGLVENFSDIAPNETIVIRTHGIPKKELEKLKEQNNSIIDATCPYVTTPQQIVKQMSEEGYDILIFGDINHPEIKGVMSYGVDETRVFVVDNVDKIKDLDIKNKVAVVAQTTRKHEDFMKIVHALILNSKEVRVFNTICNATFENQDAAAKLAKKADIMIIIGGKHSSNTKQLHSICKMYCSESYLIENVTELNLDWFKNKEYCGVTAGASTPDWVVDDVINKIKILK</sequence>
<feature type="binding site" evidence="5">
    <location>
        <position position="120"/>
    </location>
    <ligand>
        <name>isopentenyl diphosphate</name>
        <dbReference type="ChEBI" id="CHEBI:128769"/>
    </ligand>
</feature>
<feature type="binding site" evidence="5">
    <location>
        <position position="188"/>
    </location>
    <ligand>
        <name>[4Fe-4S] cluster</name>
        <dbReference type="ChEBI" id="CHEBI:49883"/>
    </ligand>
</feature>
<comment type="cofactor">
    <cofactor evidence="5">
        <name>[4Fe-4S] cluster</name>
        <dbReference type="ChEBI" id="CHEBI:49883"/>
    </cofactor>
    <text evidence="5">Binds 1 [4Fe-4S] cluster per subunit.</text>
</comment>
<dbReference type="HAMAP" id="MF_00191">
    <property type="entry name" value="IspH"/>
    <property type="match status" value="1"/>
</dbReference>
<evidence type="ECO:0000313" key="6">
    <source>
        <dbReference type="EMBL" id="CUV65796.1"/>
    </source>
</evidence>
<dbReference type="UniPathway" id="UPA00056">
    <property type="reaction ID" value="UER00097"/>
</dbReference>
<keyword evidence="1 5" id="KW-0004">4Fe-4S</keyword>
<feature type="binding site" evidence="5">
    <location>
        <position position="218"/>
    </location>
    <ligand>
        <name>dimethylallyl diphosphate</name>
        <dbReference type="ChEBI" id="CHEBI:57623"/>
    </ligand>
</feature>
<proteinExistence type="inferred from homology"/>
<dbReference type="InterPro" id="IPR003451">
    <property type="entry name" value="LytB/IspH"/>
</dbReference>
<evidence type="ECO:0000256" key="3">
    <source>
        <dbReference type="ARBA" id="ARBA00023004"/>
    </source>
</evidence>
<dbReference type="NCBIfam" id="TIGR00216">
    <property type="entry name" value="ispH_lytB"/>
    <property type="match status" value="1"/>
</dbReference>
<dbReference type="UniPathway" id="UPA00059">
    <property type="reaction ID" value="UER00105"/>
</dbReference>
<feature type="binding site" evidence="5">
    <location>
        <position position="120"/>
    </location>
    <ligand>
        <name>dimethylallyl diphosphate</name>
        <dbReference type="ChEBI" id="CHEBI:57623"/>
    </ligand>
</feature>
<dbReference type="GO" id="GO:0051539">
    <property type="term" value="F:4 iron, 4 sulfur cluster binding"/>
    <property type="evidence" value="ECO:0007669"/>
    <property type="project" value="UniProtKB-UniRule"/>
</dbReference>
<comment type="function">
    <text evidence="5">Catalyzes the conversion of 1-hydroxy-2-methyl-2-(E)-butenyl 4-diphosphate (HMBPP) into a mixture of isopentenyl diphosphate (IPP) and dimethylallyl diphosphate (DMAPP). Acts in the terminal step of the DOXP/MEP pathway for isoprenoid precursor biosynthesis.</text>
</comment>
<feature type="binding site" evidence="5">
    <location>
        <position position="70"/>
    </location>
    <ligand>
        <name>(2E)-4-hydroxy-3-methylbut-2-enyl diphosphate</name>
        <dbReference type="ChEBI" id="CHEBI:128753"/>
    </ligand>
</feature>
<name>A0A0S4XNB1_9BACT</name>
<feature type="binding site" evidence="5">
    <location>
        <position position="218"/>
    </location>
    <ligand>
        <name>isopentenyl diphosphate</name>
        <dbReference type="ChEBI" id="CHEBI:128769"/>
    </ligand>
</feature>
<feature type="binding site" evidence="5">
    <location>
        <position position="92"/>
    </location>
    <ligand>
        <name>[4Fe-4S] cluster</name>
        <dbReference type="ChEBI" id="CHEBI:49883"/>
    </ligand>
</feature>
<dbReference type="GO" id="GO:0051745">
    <property type="term" value="F:4-hydroxy-3-methylbut-2-enyl diphosphate reductase activity"/>
    <property type="evidence" value="ECO:0007669"/>
    <property type="project" value="UniProtKB-UniRule"/>
</dbReference>
<evidence type="ECO:0000256" key="4">
    <source>
        <dbReference type="ARBA" id="ARBA00023014"/>
    </source>
</evidence>
<comment type="pathway">
    <text evidence="5">Isoprenoid biosynthesis; isopentenyl diphosphate biosynthesis via DXP pathway; isopentenyl diphosphate from 1-deoxy-D-xylulose 5-phosphate: step 6/6.</text>
</comment>
<dbReference type="EC" id="1.17.7.4" evidence="5"/>
<dbReference type="NCBIfam" id="NF002187">
    <property type="entry name" value="PRK01045.1-1"/>
    <property type="match status" value="1"/>
</dbReference>
<feature type="binding site" evidence="5">
    <location>
        <position position="36"/>
    </location>
    <ligand>
        <name>dimethylallyl diphosphate</name>
        <dbReference type="ChEBI" id="CHEBI:57623"/>
    </ligand>
</feature>
<feature type="binding site" evidence="5">
    <location>
        <position position="216"/>
    </location>
    <ligand>
        <name>dimethylallyl diphosphate</name>
        <dbReference type="ChEBI" id="CHEBI:57623"/>
    </ligand>
</feature>
<feature type="binding site" evidence="5">
    <location>
        <position position="260"/>
    </location>
    <ligand>
        <name>dimethylallyl diphosphate</name>
        <dbReference type="ChEBI" id="CHEBI:57623"/>
    </ligand>
</feature>
<dbReference type="AlphaFoldDB" id="A0A0S4XNB1"/>
<feature type="binding site" evidence="5">
    <location>
        <position position="70"/>
    </location>
    <ligand>
        <name>dimethylallyl diphosphate</name>
        <dbReference type="ChEBI" id="CHEBI:57623"/>
    </ligand>
</feature>
<keyword evidence="2 5" id="KW-0479">Metal-binding</keyword>
<dbReference type="GO" id="GO:0050992">
    <property type="term" value="P:dimethylallyl diphosphate biosynthetic process"/>
    <property type="evidence" value="ECO:0007669"/>
    <property type="project" value="UniProtKB-UniRule"/>
</dbReference>
<dbReference type="Pfam" id="PF02401">
    <property type="entry name" value="LYTB"/>
    <property type="match status" value="1"/>
</dbReference>
<feature type="binding site" evidence="5">
    <location>
        <position position="217"/>
    </location>
    <ligand>
        <name>dimethylallyl diphosphate</name>
        <dbReference type="ChEBI" id="CHEBI:57623"/>
    </ligand>
</feature>
<feature type="binding site" evidence="5">
    <location>
        <position position="160"/>
    </location>
    <ligand>
        <name>(2E)-4-hydroxy-3-methylbut-2-enyl diphosphate</name>
        <dbReference type="ChEBI" id="CHEBI:128753"/>
    </ligand>
</feature>
<protein>
    <recommendedName>
        <fullName evidence="5">4-hydroxy-3-methylbut-2-enyl diphosphate reductase</fullName>
        <shortName evidence="5">HMBPP reductase</shortName>
        <ecNumber evidence="5">1.17.7.4</ecNumber>
    </recommendedName>
</protein>
<feature type="binding site" evidence="5">
    <location>
        <position position="217"/>
    </location>
    <ligand>
        <name>isopentenyl diphosphate</name>
        <dbReference type="ChEBI" id="CHEBI:128769"/>
    </ligand>
</feature>
<comment type="pathway">
    <text evidence="5">Isoprenoid biosynthesis; dimethylallyl diphosphate biosynthesis; dimethylallyl diphosphate from (2E)-4-hydroxy-3-methylbutenyl diphosphate: step 1/1.</text>
</comment>
<keyword evidence="4 5" id="KW-0411">Iron-sulfur</keyword>
<comment type="catalytic activity">
    <reaction evidence="5">
        <text>isopentenyl diphosphate + 2 oxidized [2Fe-2S]-[ferredoxin] + H2O = (2E)-4-hydroxy-3-methylbut-2-enyl diphosphate + 2 reduced [2Fe-2S]-[ferredoxin] + 2 H(+)</text>
        <dbReference type="Rhea" id="RHEA:24488"/>
        <dbReference type="Rhea" id="RHEA-COMP:10000"/>
        <dbReference type="Rhea" id="RHEA-COMP:10001"/>
        <dbReference type="ChEBI" id="CHEBI:15377"/>
        <dbReference type="ChEBI" id="CHEBI:15378"/>
        <dbReference type="ChEBI" id="CHEBI:33737"/>
        <dbReference type="ChEBI" id="CHEBI:33738"/>
        <dbReference type="ChEBI" id="CHEBI:128753"/>
        <dbReference type="ChEBI" id="CHEBI:128769"/>
        <dbReference type="EC" id="1.17.7.4"/>
    </reaction>
</comment>
<feature type="binding site" evidence="5">
    <location>
        <position position="120"/>
    </location>
    <ligand>
        <name>(2E)-4-hydroxy-3-methylbut-2-enyl diphosphate</name>
        <dbReference type="ChEBI" id="CHEBI:128753"/>
    </ligand>
</feature>
<dbReference type="CDD" id="cd13944">
    <property type="entry name" value="lytB_ispH"/>
    <property type="match status" value="1"/>
</dbReference>
<comment type="similarity">
    <text evidence="5">Belongs to the IspH family.</text>
</comment>
<dbReference type="Gene3D" id="3.40.50.11270">
    <property type="match status" value="1"/>
</dbReference>
<dbReference type="PANTHER" id="PTHR30426:SF0">
    <property type="entry name" value="4-HYDROXY-3-METHYLBUT-2-ENYL DIPHOSPHATE REDUCTASE"/>
    <property type="match status" value="1"/>
</dbReference>
<feature type="active site" description="Proton donor" evidence="5">
    <location>
        <position position="122"/>
    </location>
</feature>
<gene>
    <name evidence="5 6" type="primary">ispH</name>
    <name evidence="6" type="ORF">BN3087_450026</name>
</gene>
<reference evidence="6" key="1">
    <citation type="submission" date="2015-11" db="EMBL/GenBank/DDBJ databases">
        <authorList>
            <person name="Zhang Y."/>
            <person name="Guo Z."/>
        </authorList>
    </citation>
    <scope>NUCLEOTIDE SEQUENCE</scope>
    <source>
        <strain evidence="6">BN30871</strain>
    </source>
</reference>
<dbReference type="GO" id="GO:0046872">
    <property type="term" value="F:metal ion binding"/>
    <property type="evidence" value="ECO:0007669"/>
    <property type="project" value="UniProtKB-KW"/>
</dbReference>
<evidence type="ECO:0000256" key="5">
    <source>
        <dbReference type="HAMAP-Rule" id="MF_00191"/>
    </source>
</evidence>
<keyword evidence="5" id="KW-0414">Isoprene biosynthesis</keyword>
<comment type="catalytic activity">
    <reaction evidence="5">
        <text>dimethylallyl diphosphate + 2 oxidized [2Fe-2S]-[ferredoxin] + H2O = (2E)-4-hydroxy-3-methylbut-2-enyl diphosphate + 2 reduced [2Fe-2S]-[ferredoxin] + 2 H(+)</text>
        <dbReference type="Rhea" id="RHEA:24825"/>
        <dbReference type="Rhea" id="RHEA-COMP:10000"/>
        <dbReference type="Rhea" id="RHEA-COMP:10001"/>
        <dbReference type="ChEBI" id="CHEBI:15377"/>
        <dbReference type="ChEBI" id="CHEBI:15378"/>
        <dbReference type="ChEBI" id="CHEBI:33737"/>
        <dbReference type="ChEBI" id="CHEBI:33738"/>
        <dbReference type="ChEBI" id="CHEBI:57623"/>
        <dbReference type="ChEBI" id="CHEBI:128753"/>
        <dbReference type="EC" id="1.17.7.4"/>
    </reaction>
</comment>
<feature type="binding site" evidence="5">
    <location>
        <position position="216"/>
    </location>
    <ligand>
        <name>(2E)-4-hydroxy-3-methylbut-2-enyl diphosphate</name>
        <dbReference type="ChEBI" id="CHEBI:128753"/>
    </ligand>
</feature>
<accession>A0A0S4XNB1</accession>